<dbReference type="PANTHER" id="PTHR42907">
    <property type="entry name" value="FMN-LINKED OXIDOREDUCTASES SUPERFAMILY PROTEIN"/>
    <property type="match status" value="1"/>
</dbReference>
<dbReference type="InterPro" id="IPR018517">
    <property type="entry name" value="tRNA_hU_synthase_CS"/>
</dbReference>
<dbReference type="AlphaFoldDB" id="A0AAU8BHN1"/>
<evidence type="ECO:0000256" key="12">
    <source>
        <dbReference type="PIRSR" id="PIRSR006621-1"/>
    </source>
</evidence>
<dbReference type="GO" id="GO:0102264">
    <property type="term" value="F:tRNA-dihydrouridine20 synthase activity"/>
    <property type="evidence" value="ECO:0007669"/>
    <property type="project" value="UniProtKB-EC"/>
</dbReference>
<dbReference type="GO" id="GO:0050660">
    <property type="term" value="F:flavin adenine dinucleotide binding"/>
    <property type="evidence" value="ECO:0007669"/>
    <property type="project" value="InterPro"/>
</dbReference>
<dbReference type="InterPro" id="IPR001269">
    <property type="entry name" value="DUS_fam"/>
</dbReference>
<dbReference type="InterPro" id="IPR035587">
    <property type="entry name" value="DUS-like_FMN-bd"/>
</dbReference>
<comment type="similarity">
    <text evidence="11">Belongs to the dus family.</text>
</comment>
<dbReference type="InterPro" id="IPR013785">
    <property type="entry name" value="Aldolase_TIM"/>
</dbReference>
<proteinExistence type="inferred from homology"/>
<dbReference type="SUPFAM" id="SSF51395">
    <property type="entry name" value="FMN-linked oxidoreductases"/>
    <property type="match status" value="1"/>
</dbReference>
<comment type="cofactor">
    <cofactor evidence="1 10 11 13">
        <name>FMN</name>
        <dbReference type="ChEBI" id="CHEBI:58210"/>
    </cofactor>
</comment>
<feature type="site" description="Interacts with tRNA; defines subfamily-specific binding signature" evidence="10">
    <location>
        <position position="304"/>
    </location>
</feature>
<feature type="binding site" evidence="10">
    <location>
        <begin position="19"/>
        <end position="21"/>
    </location>
    <ligand>
        <name>FMN</name>
        <dbReference type="ChEBI" id="CHEBI:58210"/>
    </ligand>
</feature>
<dbReference type="PROSITE" id="PS01136">
    <property type="entry name" value="UPF0034"/>
    <property type="match status" value="1"/>
</dbReference>
<keyword evidence="7 10" id="KW-0694">RNA-binding</keyword>
<dbReference type="GO" id="GO:0010181">
    <property type="term" value="F:FMN binding"/>
    <property type="evidence" value="ECO:0007669"/>
    <property type="project" value="UniProtKB-UniRule"/>
</dbReference>
<dbReference type="RefSeq" id="WP_353497220.1">
    <property type="nucleotide sequence ID" value="NZ_CP115920.1"/>
</dbReference>
<comment type="catalytic activity">
    <reaction evidence="10">
        <text>5,6-dihydrouridine(20) in tRNA + NAD(+) = uridine(20) in tRNA + NADH + H(+)</text>
        <dbReference type="Rhea" id="RHEA:53340"/>
        <dbReference type="Rhea" id="RHEA-COMP:13533"/>
        <dbReference type="Rhea" id="RHEA-COMP:13534"/>
        <dbReference type="ChEBI" id="CHEBI:15378"/>
        <dbReference type="ChEBI" id="CHEBI:57540"/>
        <dbReference type="ChEBI" id="CHEBI:57945"/>
        <dbReference type="ChEBI" id="CHEBI:65315"/>
        <dbReference type="ChEBI" id="CHEBI:74443"/>
        <dbReference type="EC" id="1.3.1.91"/>
    </reaction>
</comment>
<sequence>MTKPDNTSNFQSNRLSVAPMLDWTDRHCRYFHRLLSSQTLLYTEMVTTGAIIHGKGDFLAYNEAEHPVALQLGGSNPADLATCAKLAAERGYDEVNLNVGCPSDRVQNGRFGACLMAEPDLVAECVAAMREVADIPVTVKTRIGIDDQDSYEFLTKFVSTVSEKGGVDQFTIHARKAWLSGLSPKENREIPPLDYPRAYQIKKDFPHLNMAVNGGVKTLEESLEHLQHLDGVMIGREAYQNPYILAQVDQLIFGLDTPVKKRKQVVEEMYPYIERQLSNGSYLGHISRHMIGLFQAMPGARQWRRYISENAHKKGAGIEVLETALAKIPSELDV</sequence>
<dbReference type="NCBIfam" id="NF008774">
    <property type="entry name" value="PRK11815.1"/>
    <property type="match status" value="1"/>
</dbReference>
<feature type="binding site" evidence="10 13">
    <location>
        <position position="173"/>
    </location>
    <ligand>
        <name>FMN</name>
        <dbReference type="ChEBI" id="CHEBI:58210"/>
    </ligand>
</feature>
<feature type="binding site" evidence="10 13">
    <location>
        <begin position="213"/>
        <end position="215"/>
    </location>
    <ligand>
        <name>FMN</name>
        <dbReference type="ChEBI" id="CHEBI:58210"/>
    </ligand>
</feature>
<evidence type="ECO:0000256" key="1">
    <source>
        <dbReference type="ARBA" id="ARBA00001917"/>
    </source>
</evidence>
<evidence type="ECO:0000259" key="14">
    <source>
        <dbReference type="Pfam" id="PF01207"/>
    </source>
</evidence>
<dbReference type="Pfam" id="PF01207">
    <property type="entry name" value="Dus"/>
    <property type="match status" value="1"/>
</dbReference>
<dbReference type="FunFam" id="1.20.120.1460:FF:000001">
    <property type="entry name" value="tRNA-dihydrouridine(20/20a) synthase"/>
    <property type="match status" value="1"/>
</dbReference>
<evidence type="ECO:0000256" key="5">
    <source>
        <dbReference type="ARBA" id="ARBA00022694"/>
    </source>
</evidence>
<comment type="similarity">
    <text evidence="10">Belongs to the Dus family. DusA subfamily.</text>
</comment>
<keyword evidence="2 10" id="KW-0820">tRNA-binding</keyword>
<dbReference type="Gene3D" id="3.20.20.70">
    <property type="entry name" value="Aldolase class I"/>
    <property type="match status" value="1"/>
</dbReference>
<gene>
    <name evidence="10 15" type="primary">dusA</name>
    <name evidence="15" type="ORF">PG915_14930</name>
</gene>
<keyword evidence="4 10" id="KW-0288">FMN</keyword>
<evidence type="ECO:0000256" key="11">
    <source>
        <dbReference type="PIRNR" id="PIRNR006621"/>
    </source>
</evidence>
<comment type="catalytic activity">
    <reaction evidence="10">
        <text>5,6-dihydrouridine(20a) in tRNA + NAD(+) = uridine(20a) in tRNA + NADH + H(+)</text>
        <dbReference type="Rhea" id="RHEA:53348"/>
        <dbReference type="Rhea" id="RHEA-COMP:13535"/>
        <dbReference type="Rhea" id="RHEA-COMP:13536"/>
        <dbReference type="ChEBI" id="CHEBI:15378"/>
        <dbReference type="ChEBI" id="CHEBI:57540"/>
        <dbReference type="ChEBI" id="CHEBI:57945"/>
        <dbReference type="ChEBI" id="CHEBI:65315"/>
        <dbReference type="ChEBI" id="CHEBI:74443"/>
    </reaction>
</comment>
<feature type="domain" description="DUS-like FMN-binding" evidence="14">
    <location>
        <begin position="17"/>
        <end position="326"/>
    </location>
</feature>
<evidence type="ECO:0000256" key="6">
    <source>
        <dbReference type="ARBA" id="ARBA00022857"/>
    </source>
</evidence>
<evidence type="ECO:0000256" key="13">
    <source>
        <dbReference type="PIRSR" id="PIRSR006621-2"/>
    </source>
</evidence>
<accession>A0AAU8BHN1</accession>
<feature type="binding site" evidence="10 13">
    <location>
        <position position="71"/>
    </location>
    <ligand>
        <name>FMN</name>
        <dbReference type="ChEBI" id="CHEBI:58210"/>
    </ligand>
</feature>
<dbReference type="GO" id="GO:0000049">
    <property type="term" value="F:tRNA binding"/>
    <property type="evidence" value="ECO:0007669"/>
    <property type="project" value="UniProtKB-UniRule"/>
</dbReference>
<evidence type="ECO:0000313" key="15">
    <source>
        <dbReference type="EMBL" id="XCD15838.1"/>
    </source>
</evidence>
<evidence type="ECO:0000256" key="2">
    <source>
        <dbReference type="ARBA" id="ARBA00022555"/>
    </source>
</evidence>
<keyword evidence="3 10" id="KW-0285">Flavoprotein</keyword>
<dbReference type="EMBL" id="CP115920">
    <property type="protein sequence ID" value="XCD15838.1"/>
    <property type="molecule type" value="Genomic_DNA"/>
</dbReference>
<comment type="catalytic activity">
    <reaction evidence="10">
        <text>5,6-dihydrouridine(20a) in tRNA + NADP(+) = uridine(20a) in tRNA + NADPH + H(+)</text>
        <dbReference type="Rhea" id="RHEA:53344"/>
        <dbReference type="Rhea" id="RHEA-COMP:13535"/>
        <dbReference type="Rhea" id="RHEA-COMP:13536"/>
        <dbReference type="ChEBI" id="CHEBI:15378"/>
        <dbReference type="ChEBI" id="CHEBI:57783"/>
        <dbReference type="ChEBI" id="CHEBI:58349"/>
        <dbReference type="ChEBI" id="CHEBI:65315"/>
        <dbReference type="ChEBI" id="CHEBI:74443"/>
    </reaction>
</comment>
<dbReference type="KEGG" id="vck:PG915_14930"/>
<feature type="site" description="Interacts with tRNA" evidence="10">
    <location>
        <position position="98"/>
    </location>
</feature>
<dbReference type="Gene3D" id="1.20.120.1460">
    <property type="match status" value="1"/>
</dbReference>
<keyword evidence="5 10" id="KW-0819">tRNA processing</keyword>
<keyword evidence="13" id="KW-0547">Nucleotide-binding</keyword>
<organism evidence="15">
    <name type="scientific">Vibrio chaetopteri</name>
    <dbReference type="NCBI Taxonomy" id="3016528"/>
    <lineage>
        <taxon>Bacteria</taxon>
        <taxon>Pseudomonadati</taxon>
        <taxon>Pseudomonadota</taxon>
        <taxon>Gammaproteobacteria</taxon>
        <taxon>Vibrionales</taxon>
        <taxon>Vibrionaceae</taxon>
        <taxon>Vibrio</taxon>
    </lineage>
</organism>
<reference evidence="15" key="1">
    <citation type="submission" date="2023-01" db="EMBL/GenBank/DDBJ databases">
        <title>Vibrio sp. CB1-14 genome sequencing.</title>
        <authorList>
            <person name="Otstavnykh N."/>
            <person name="Isaeva M."/>
            <person name="Meleshko D."/>
        </authorList>
    </citation>
    <scope>NUCLEOTIDE SEQUENCE</scope>
    <source>
        <strain evidence="15">CB1-14</strain>
    </source>
</reference>
<feature type="active site" description="Proton donor" evidence="10 12">
    <location>
        <position position="101"/>
    </location>
</feature>
<comment type="catalytic activity">
    <reaction evidence="10">
        <text>5,6-dihydrouridine(20) in tRNA + NADP(+) = uridine(20) in tRNA + NADPH + H(+)</text>
        <dbReference type="Rhea" id="RHEA:53336"/>
        <dbReference type="Rhea" id="RHEA-COMP:13533"/>
        <dbReference type="Rhea" id="RHEA-COMP:13534"/>
        <dbReference type="ChEBI" id="CHEBI:15378"/>
        <dbReference type="ChEBI" id="CHEBI:57783"/>
        <dbReference type="ChEBI" id="CHEBI:58349"/>
        <dbReference type="ChEBI" id="CHEBI:65315"/>
        <dbReference type="ChEBI" id="CHEBI:74443"/>
        <dbReference type="EC" id="1.3.1.91"/>
    </reaction>
</comment>
<comment type="function">
    <text evidence="9 10">Catalyzes the synthesis of 5,6-dihydrouridine (D), a modified base found in the D-loop of most tRNAs, via the reduction of the C5-C6 double bond in target uridines. Specifically modifies U20 and U20a in tRNAs.</text>
</comment>
<evidence type="ECO:0000256" key="7">
    <source>
        <dbReference type="ARBA" id="ARBA00022884"/>
    </source>
</evidence>
<evidence type="ECO:0000256" key="4">
    <source>
        <dbReference type="ARBA" id="ARBA00022643"/>
    </source>
</evidence>
<evidence type="ECO:0000256" key="3">
    <source>
        <dbReference type="ARBA" id="ARBA00022630"/>
    </source>
</evidence>
<feature type="binding site" evidence="10 13">
    <location>
        <begin position="235"/>
        <end position="236"/>
    </location>
    <ligand>
        <name>FMN</name>
        <dbReference type="ChEBI" id="CHEBI:58210"/>
    </ligand>
</feature>
<dbReference type="NCBIfam" id="TIGR00742">
    <property type="entry name" value="yjbN"/>
    <property type="match status" value="1"/>
</dbReference>
<feature type="binding site" evidence="10 13">
    <location>
        <position position="140"/>
    </location>
    <ligand>
        <name>FMN</name>
        <dbReference type="ChEBI" id="CHEBI:58210"/>
    </ligand>
</feature>
<evidence type="ECO:0000256" key="10">
    <source>
        <dbReference type="HAMAP-Rule" id="MF_02041"/>
    </source>
</evidence>
<feature type="site" description="Interacts with tRNA; defines subfamily-specific binding signature" evidence="10">
    <location>
        <position position="185"/>
    </location>
</feature>
<feature type="site" description="Interacts with tRNA" evidence="10">
    <location>
        <position position="188"/>
    </location>
</feature>
<feature type="site" description="Interacts with tRNA; defines subfamily-specific binding signature" evidence="10">
    <location>
        <position position="301"/>
    </location>
</feature>
<protein>
    <recommendedName>
        <fullName evidence="10">tRNA-dihydrouridine(20/20a) synthase</fullName>
        <ecNumber evidence="10">1.3.1.91</ecNumber>
    </recommendedName>
    <alternativeName>
        <fullName evidence="10">U20-specific dihydrouridine synthase</fullName>
        <shortName evidence="10">U20-specific Dus</shortName>
    </alternativeName>
    <alternativeName>
        <fullName evidence="10">tRNA-dihydrouridine synthase A</fullName>
    </alternativeName>
</protein>
<name>A0AAU8BHN1_9VIBR</name>
<dbReference type="PANTHER" id="PTHR42907:SF1">
    <property type="entry name" value="FMN-LINKED OXIDOREDUCTASES SUPERFAMILY PROTEIN"/>
    <property type="match status" value="1"/>
</dbReference>
<evidence type="ECO:0000256" key="9">
    <source>
        <dbReference type="ARBA" id="ARBA00058013"/>
    </source>
</evidence>
<evidence type="ECO:0000256" key="8">
    <source>
        <dbReference type="ARBA" id="ARBA00023002"/>
    </source>
</evidence>
<dbReference type="EC" id="1.3.1.91" evidence="10"/>
<keyword evidence="6 10" id="KW-0521">NADP</keyword>
<dbReference type="PIRSF" id="PIRSF006621">
    <property type="entry name" value="Dus"/>
    <property type="match status" value="1"/>
</dbReference>
<dbReference type="InterPro" id="IPR004653">
    <property type="entry name" value="DusA"/>
</dbReference>
<dbReference type="FunFam" id="3.20.20.70:FF:000083">
    <property type="entry name" value="tRNA-dihydrouridine(20/20a) synthase"/>
    <property type="match status" value="1"/>
</dbReference>
<dbReference type="HAMAP" id="MF_02041">
    <property type="entry name" value="DusA_subfam"/>
    <property type="match status" value="1"/>
</dbReference>
<keyword evidence="8 10" id="KW-0560">Oxidoreductase</keyword>
<dbReference type="CDD" id="cd02801">
    <property type="entry name" value="DUS_like_FMN"/>
    <property type="match status" value="1"/>
</dbReference>